<feature type="non-terminal residue" evidence="4">
    <location>
        <position position="606"/>
    </location>
</feature>
<dbReference type="Proteomes" id="UP000504618">
    <property type="component" value="Unplaced"/>
</dbReference>
<dbReference type="CDD" id="cd00303">
    <property type="entry name" value="retropepsin_like"/>
    <property type="match status" value="1"/>
</dbReference>
<dbReference type="OrthoDB" id="7699099at2759"/>
<feature type="domain" description="Peptidase A2" evidence="2">
    <location>
        <begin position="107"/>
        <end position="144"/>
    </location>
</feature>
<dbReference type="GeneID" id="112461198"/>
<dbReference type="AlphaFoldDB" id="A0A6J1QJR9"/>
<keyword evidence="3" id="KW-1185">Reference proteome</keyword>
<proteinExistence type="predicted"/>
<evidence type="ECO:0000313" key="4">
    <source>
        <dbReference type="RefSeq" id="XP_024882118.1"/>
    </source>
</evidence>
<dbReference type="PANTHER" id="PTHR47331">
    <property type="entry name" value="PHD-TYPE DOMAIN-CONTAINING PROTEIN"/>
    <property type="match status" value="1"/>
</dbReference>
<dbReference type="GO" id="GO:0071897">
    <property type="term" value="P:DNA biosynthetic process"/>
    <property type="evidence" value="ECO:0007669"/>
    <property type="project" value="UniProtKB-ARBA"/>
</dbReference>
<keyword evidence="1" id="KW-0378">Hydrolase</keyword>
<evidence type="ECO:0000313" key="3">
    <source>
        <dbReference type="Proteomes" id="UP000504618"/>
    </source>
</evidence>
<gene>
    <name evidence="4" type="primary">LOC112461198</name>
</gene>
<dbReference type="PANTHER" id="PTHR47331:SF5">
    <property type="entry name" value="RIBONUCLEASE H"/>
    <property type="match status" value="1"/>
</dbReference>
<dbReference type="RefSeq" id="XP_024882118.1">
    <property type="nucleotide sequence ID" value="XM_025026350.1"/>
</dbReference>
<dbReference type="InterPro" id="IPR043502">
    <property type="entry name" value="DNA/RNA_pol_sf"/>
</dbReference>
<dbReference type="GO" id="GO:0006508">
    <property type="term" value="P:proteolysis"/>
    <property type="evidence" value="ECO:0007669"/>
    <property type="project" value="InterPro"/>
</dbReference>
<dbReference type="Gene3D" id="2.40.70.10">
    <property type="entry name" value="Acid Proteases"/>
    <property type="match status" value="1"/>
</dbReference>
<dbReference type="PROSITE" id="PS50175">
    <property type="entry name" value="ASP_PROT_RETROV"/>
    <property type="match status" value="1"/>
</dbReference>
<dbReference type="InterPro" id="IPR043128">
    <property type="entry name" value="Rev_trsase/Diguanyl_cyclase"/>
</dbReference>
<name>A0A6J1QJR9_9HYME</name>
<dbReference type="Gene3D" id="3.30.70.270">
    <property type="match status" value="1"/>
</dbReference>
<feature type="non-terminal residue" evidence="4">
    <location>
        <position position="1"/>
    </location>
</feature>
<reference evidence="4" key="1">
    <citation type="submission" date="2025-08" db="UniProtKB">
        <authorList>
            <consortium name="RefSeq"/>
        </authorList>
    </citation>
    <scope>IDENTIFICATION</scope>
    <source>
        <tissue evidence="4">Whole body</tissue>
    </source>
</reference>
<sequence>KEHFLAFCKKFRSKPPSEKRDFVVQHKLCINCFGKHAVADCSSKRNCAACQERHHSSIHDVCAKTATTIAGAPTSLYAGQTKGPSSGVLLATAQVFVDNRYNQRIMTRALIDPGSEVSLVTEALVQRLRLPRKPTSTIIVGVGGKQTGIARGRVSITLSSRFADFTTTISALVLPRITRYEARAETSRSRWEHLEGLPLANPDGQADGAIALLLGADVYVSIIDEGIRKGGAGAPIAQKTSLGWLVSGAIASPQGNSVKSLQCLVDEELSSMVRKFWEQEETVHSPLPLTDEEQACEDHYVRTHSRLPDGRYMVRLPFKNAPPNLSGTRRIAMRMLQSMERKTDNDPDLHKLYSEFMQEYEDLGHMARVLPAADKLDKTQRCYLPHHGVLKKTNDTVKIRVVFNGSARLGSGDSLSSHLLTGPNLLPALTDVLLRWRRHRYVIIADIQKMYRQISMHPSDQTYQRILWRLKNSPELLEMLLTTVTYGLASSPFQAIRTMRQLAKDERHAYPRAASILEEETYVDDVLSGADTEDDARELVHKLTSLCMAGGFPLQKWAANKAVILKDVPTEHRQVKDFDLCDQNASHATLGVQWHPQDDTFGFKVR</sequence>
<protein>
    <submittedName>
        <fullName evidence="4">Uncharacterized protein LOC112461198</fullName>
    </submittedName>
</protein>
<evidence type="ECO:0000259" key="2">
    <source>
        <dbReference type="PROSITE" id="PS50175"/>
    </source>
</evidence>
<dbReference type="InterPro" id="IPR001995">
    <property type="entry name" value="Peptidase_A2_cat"/>
</dbReference>
<organism evidence="3 4">
    <name type="scientific">Temnothorax curvispinosus</name>
    <dbReference type="NCBI Taxonomy" id="300111"/>
    <lineage>
        <taxon>Eukaryota</taxon>
        <taxon>Metazoa</taxon>
        <taxon>Ecdysozoa</taxon>
        <taxon>Arthropoda</taxon>
        <taxon>Hexapoda</taxon>
        <taxon>Insecta</taxon>
        <taxon>Pterygota</taxon>
        <taxon>Neoptera</taxon>
        <taxon>Endopterygota</taxon>
        <taxon>Hymenoptera</taxon>
        <taxon>Apocrita</taxon>
        <taxon>Aculeata</taxon>
        <taxon>Formicoidea</taxon>
        <taxon>Formicidae</taxon>
        <taxon>Myrmicinae</taxon>
        <taxon>Temnothorax</taxon>
    </lineage>
</organism>
<dbReference type="Gene3D" id="3.10.10.10">
    <property type="entry name" value="HIV Type 1 Reverse Transcriptase, subunit A, domain 1"/>
    <property type="match status" value="1"/>
</dbReference>
<dbReference type="GO" id="GO:0004190">
    <property type="term" value="F:aspartic-type endopeptidase activity"/>
    <property type="evidence" value="ECO:0007669"/>
    <property type="project" value="InterPro"/>
</dbReference>
<evidence type="ECO:0000256" key="1">
    <source>
        <dbReference type="ARBA" id="ARBA00022801"/>
    </source>
</evidence>
<dbReference type="InterPro" id="IPR021109">
    <property type="entry name" value="Peptidase_aspartic_dom_sf"/>
</dbReference>
<accession>A0A6J1QJR9</accession>
<dbReference type="SUPFAM" id="SSF56672">
    <property type="entry name" value="DNA/RNA polymerases"/>
    <property type="match status" value="1"/>
</dbReference>